<keyword evidence="1" id="KW-0812">Transmembrane</keyword>
<accession>A0A4U6RWL0</accession>
<dbReference type="EMBL" id="SZZP01000015">
    <property type="protein sequence ID" value="TKV78861.1"/>
    <property type="molecule type" value="Genomic_DNA"/>
</dbReference>
<feature type="transmembrane region" description="Helical" evidence="1">
    <location>
        <begin position="60"/>
        <end position="83"/>
    </location>
</feature>
<evidence type="ECO:0000313" key="3">
    <source>
        <dbReference type="Proteomes" id="UP000305095"/>
    </source>
</evidence>
<gene>
    <name evidence="2" type="ORF">FDV58_24460</name>
</gene>
<reference evidence="2 3" key="1">
    <citation type="submission" date="2019-05" db="EMBL/GenBank/DDBJ databases">
        <title>Draft Genome of Bradyrhizobium elkanii strain SEMIA 938, Used in Commercial Inoculants for Lupinus spp. in Brazil.</title>
        <authorList>
            <person name="Hungria M."/>
            <person name="Delamuta J.R.M."/>
            <person name="Ribeiro R.A."/>
            <person name="Nogueira M.A."/>
        </authorList>
    </citation>
    <scope>NUCLEOTIDE SEQUENCE [LARGE SCALE GENOMIC DNA]</scope>
    <source>
        <strain evidence="2 3">Semia 938</strain>
    </source>
</reference>
<evidence type="ECO:0000256" key="1">
    <source>
        <dbReference type="SAM" id="Phobius"/>
    </source>
</evidence>
<organism evidence="2 3">
    <name type="scientific">Bradyrhizobium elkanii</name>
    <dbReference type="NCBI Taxonomy" id="29448"/>
    <lineage>
        <taxon>Bacteria</taxon>
        <taxon>Pseudomonadati</taxon>
        <taxon>Pseudomonadota</taxon>
        <taxon>Alphaproteobacteria</taxon>
        <taxon>Hyphomicrobiales</taxon>
        <taxon>Nitrobacteraceae</taxon>
        <taxon>Bradyrhizobium</taxon>
    </lineage>
</organism>
<sequence>MVWKIVALVYAFFCFYAVFDATSYATTFRIIGLAFYLGGLIGLFVFAFKKRFLSERFWRSFMVLYVGYTAIGLLLGVGTVIAAHGVRTYLVAIAMSLAFQFPIMLSLWRLSFPTSQPGLPRFGEAAAP</sequence>
<keyword evidence="1" id="KW-0472">Membrane</keyword>
<dbReference type="Proteomes" id="UP000305095">
    <property type="component" value="Unassembled WGS sequence"/>
</dbReference>
<evidence type="ECO:0000313" key="2">
    <source>
        <dbReference type="EMBL" id="TKV78861.1"/>
    </source>
</evidence>
<dbReference type="RefSeq" id="WP_137480814.1">
    <property type="nucleotide sequence ID" value="NZ_SZZP01000015.1"/>
</dbReference>
<feature type="transmembrane region" description="Helical" evidence="1">
    <location>
        <begin position="30"/>
        <end position="48"/>
    </location>
</feature>
<feature type="transmembrane region" description="Helical" evidence="1">
    <location>
        <begin position="89"/>
        <end position="108"/>
    </location>
</feature>
<proteinExistence type="predicted"/>
<comment type="caution">
    <text evidence="2">The sequence shown here is derived from an EMBL/GenBank/DDBJ whole genome shotgun (WGS) entry which is preliminary data.</text>
</comment>
<name>A0A4U6RWL0_BRAEL</name>
<protein>
    <submittedName>
        <fullName evidence="2">Uncharacterized protein</fullName>
    </submittedName>
</protein>
<dbReference type="AlphaFoldDB" id="A0A4U6RWL0"/>
<keyword evidence="1" id="KW-1133">Transmembrane helix</keyword>